<dbReference type="InterPro" id="IPR016181">
    <property type="entry name" value="Acyl_CoA_acyltransferase"/>
</dbReference>
<dbReference type="PANTHER" id="PTHR43792:SF8">
    <property type="entry name" value="[RIBOSOMAL PROTEIN US5]-ALANINE N-ACETYLTRANSFERASE"/>
    <property type="match status" value="1"/>
</dbReference>
<comment type="caution">
    <text evidence="5">The sequence shown here is derived from an EMBL/GenBank/DDBJ whole genome shotgun (WGS) entry which is preliminary data.</text>
</comment>
<evidence type="ECO:0000256" key="3">
    <source>
        <dbReference type="ARBA" id="ARBA00038502"/>
    </source>
</evidence>
<evidence type="ECO:0000313" key="5">
    <source>
        <dbReference type="EMBL" id="NEK87520.1"/>
    </source>
</evidence>
<evidence type="ECO:0000259" key="4">
    <source>
        <dbReference type="PROSITE" id="PS51186"/>
    </source>
</evidence>
<reference evidence="5 6" key="1">
    <citation type="submission" date="2019-12" db="EMBL/GenBank/DDBJ databases">
        <title>the WGS of Blastococcus saxobsidens 67B17.</title>
        <authorList>
            <person name="Jiang Z."/>
        </authorList>
    </citation>
    <scope>NUCLEOTIDE SEQUENCE [LARGE SCALE GENOMIC DNA]</scope>
    <source>
        <strain evidence="5 6">67B17</strain>
    </source>
</reference>
<dbReference type="GO" id="GO:0008999">
    <property type="term" value="F:protein-N-terminal-alanine acetyltransferase activity"/>
    <property type="evidence" value="ECO:0007669"/>
    <property type="project" value="TreeGrafter"/>
</dbReference>
<evidence type="ECO:0000256" key="2">
    <source>
        <dbReference type="ARBA" id="ARBA00023315"/>
    </source>
</evidence>
<organism evidence="5 6">
    <name type="scientific">Blastococcus saxobsidens</name>
    <dbReference type="NCBI Taxonomy" id="138336"/>
    <lineage>
        <taxon>Bacteria</taxon>
        <taxon>Bacillati</taxon>
        <taxon>Actinomycetota</taxon>
        <taxon>Actinomycetes</taxon>
        <taxon>Geodermatophilales</taxon>
        <taxon>Geodermatophilaceae</taxon>
        <taxon>Blastococcus</taxon>
    </lineage>
</organism>
<keyword evidence="1 5" id="KW-0808">Transferase</keyword>
<feature type="domain" description="N-acetyltransferase" evidence="4">
    <location>
        <begin position="3"/>
        <end position="172"/>
    </location>
</feature>
<dbReference type="RefSeq" id="WP_163207566.1">
    <property type="nucleotide sequence ID" value="NZ_JAAGWG010000034.1"/>
</dbReference>
<keyword evidence="2" id="KW-0012">Acyltransferase</keyword>
<dbReference type="InterPro" id="IPR000182">
    <property type="entry name" value="GNAT_dom"/>
</dbReference>
<dbReference type="Pfam" id="PF13302">
    <property type="entry name" value="Acetyltransf_3"/>
    <property type="match status" value="1"/>
</dbReference>
<dbReference type="AlphaFoldDB" id="A0A6L9W7U6"/>
<dbReference type="PROSITE" id="PS51186">
    <property type="entry name" value="GNAT"/>
    <property type="match status" value="1"/>
</dbReference>
<dbReference type="SUPFAM" id="SSF55729">
    <property type="entry name" value="Acyl-CoA N-acyltransferases (Nat)"/>
    <property type="match status" value="1"/>
</dbReference>
<evidence type="ECO:0000256" key="1">
    <source>
        <dbReference type="ARBA" id="ARBA00022679"/>
    </source>
</evidence>
<dbReference type="GO" id="GO:0005737">
    <property type="term" value="C:cytoplasm"/>
    <property type="evidence" value="ECO:0007669"/>
    <property type="project" value="TreeGrafter"/>
</dbReference>
<sequence>MLPPPRLATLDDAPAIARLLRENREFLAPYEPHREDSYFTDAGQRAELEAVLTAHAAGTMAPYVVLAPTGEVAGRITLGGIVRGALLSGVIGYWVAQRHTRQGLASAAVAHVVRTAFDELGLHRLEAGTLVGNTASQRVLARNGFERFGLAPRYLRIAGRWQDHVLFQRTNPRLEEGEG</sequence>
<proteinExistence type="inferred from homology"/>
<protein>
    <submittedName>
        <fullName evidence="5">GNAT family N-acetyltransferase</fullName>
    </submittedName>
</protein>
<accession>A0A6L9W7U6</accession>
<evidence type="ECO:0000313" key="6">
    <source>
        <dbReference type="Proteomes" id="UP000479241"/>
    </source>
</evidence>
<dbReference type="PANTHER" id="PTHR43792">
    <property type="entry name" value="GNAT FAMILY, PUTATIVE (AFU_ORTHOLOGUE AFUA_3G00765)-RELATED-RELATED"/>
    <property type="match status" value="1"/>
</dbReference>
<name>A0A6L9W7U6_9ACTN</name>
<dbReference type="EMBL" id="JAAGWG010000034">
    <property type="protein sequence ID" value="NEK87520.1"/>
    <property type="molecule type" value="Genomic_DNA"/>
</dbReference>
<gene>
    <name evidence="5" type="ORF">GCU60_17400</name>
</gene>
<dbReference type="Proteomes" id="UP000479241">
    <property type="component" value="Unassembled WGS sequence"/>
</dbReference>
<dbReference type="Gene3D" id="3.40.630.30">
    <property type="match status" value="1"/>
</dbReference>
<comment type="similarity">
    <text evidence="3">Belongs to the acetyltransferase family. RimJ subfamily.</text>
</comment>
<dbReference type="InterPro" id="IPR051531">
    <property type="entry name" value="N-acetyltransferase"/>
</dbReference>